<dbReference type="SUPFAM" id="SSF141072">
    <property type="entry name" value="CalX-like"/>
    <property type="match status" value="3"/>
</dbReference>
<keyword evidence="7" id="KW-1185">Reference proteome</keyword>
<evidence type="ECO:0000256" key="2">
    <source>
        <dbReference type="ARBA" id="ARBA00022737"/>
    </source>
</evidence>
<dbReference type="EMBL" id="BOMM01000063">
    <property type="protein sequence ID" value="GIE15152.1"/>
    <property type="molecule type" value="Genomic_DNA"/>
</dbReference>
<dbReference type="GO" id="GO:0007154">
    <property type="term" value="P:cell communication"/>
    <property type="evidence" value="ECO:0007669"/>
    <property type="project" value="InterPro"/>
</dbReference>
<comment type="caution">
    <text evidence="6">The sequence shown here is derived from an EMBL/GenBank/DDBJ whole genome shotgun (WGS) entry which is preliminary data.</text>
</comment>
<dbReference type="PANTHER" id="PTHR11878">
    <property type="entry name" value="SODIUM/CALCIUM EXCHANGER"/>
    <property type="match status" value="1"/>
</dbReference>
<evidence type="ECO:0000256" key="1">
    <source>
        <dbReference type="ARBA" id="ARBA00022729"/>
    </source>
</evidence>
<name>A0A919MPC2_9ACTN</name>
<evidence type="ECO:0000256" key="4">
    <source>
        <dbReference type="ARBA" id="ARBA00023065"/>
    </source>
</evidence>
<dbReference type="GO" id="GO:0030001">
    <property type="term" value="P:metal ion transport"/>
    <property type="evidence" value="ECO:0007669"/>
    <property type="project" value="TreeGrafter"/>
</dbReference>
<proteinExistence type="predicted"/>
<organism evidence="6 7">
    <name type="scientific">Paractinoplanes ferrugineus</name>
    <dbReference type="NCBI Taxonomy" id="113564"/>
    <lineage>
        <taxon>Bacteria</taxon>
        <taxon>Bacillati</taxon>
        <taxon>Actinomycetota</taxon>
        <taxon>Actinomycetes</taxon>
        <taxon>Micromonosporales</taxon>
        <taxon>Micromonosporaceae</taxon>
        <taxon>Paractinoplanes</taxon>
    </lineage>
</organism>
<dbReference type="Proteomes" id="UP000598174">
    <property type="component" value="Unassembled WGS sequence"/>
</dbReference>
<protein>
    <recommendedName>
        <fullName evidence="5">Calx-beta domain-containing protein</fullName>
    </recommendedName>
</protein>
<sequence length="1146" mass="120349">MRHRPIQTAPPERVPFTLWGPGRIRNVLAGLAAAAVGLVPTVMIASPAQAAPIDLLTISDAANWEGGDLVFTVTYTGTVQQEFAFDVVDDTTTPASDYTDPTSPSFGASDTNITFPASSTTAPGTAKVTVHATTTGGTEGTERFKLRAVPGGTAGAPGAASLGNGVIWDLDATNHIVLSSSATTLPETAANGVQNSFTITATSTNPQQHDVTIPVKTADFLVDDTNSDNVADAPNFTTGSATPNGGDNRDYSKLAADAAIVIPANSTSGSVTVWLWDDTSDETDTQYFLVQQDTGPGRYTLGGDVTSGQDSLKLGIRDDDAQPKISVGDAKTVKEGSPLIYPVTLTNPSEKGVTYNLSVGGVDKSPAKAAMGDYVGNVTPDPDADFIFGGAGGTNIPPAHWDSTNLVFPKYAKTTNAMVTTTTLPVDGSMNPVFEGPENARATVSLPMGANATLDTQTYGDGTITDTGNGQDLQWSDTDDPWNNTWDQSWDEGDSGPVAKKIYVRFKAGTTLPTTLNYKFVDVEAKNGSDYIGKDGSVTVPANTAPTNYVAIPVTIIGDRVWEPSETFNLVLTDPNGVAELPVNGEVTFTINNDDAKPVWTTGDVMVQEGNSGQMMAKIPLKLNTPAGVDAKFTATVTNGSAEENASTPGGDDYDLPKTMTTTIKAGATAGWFEVPVNGDKIFEKDEFFTVDFTNGAPTDIVRATIDSQLSSKVTIGNDDAQPTATFATASGTEGGKVTVTPTIVGESQYAYELGFSVAPGGEFPATLDKDYTVPDDLADYVLPVAAGYTGPLGRMAVPLSLPSFALLDDDIDEPTETFQVTVSEVTTVLKGFTSASTLVRINDDPNDLPPAAWVDDLTVGENDHVAKLPVDLKFNSNATSTTQTVTIPWYTQDGTAKAGQDYKSSKGTLYIKPGTMRAWIEVPIMDDHTKEPNETFTVRLGTPGPLGASLLYSDSTITIKSDDTVDTSVTLMVAPTVVGGINTPIWGKTAPGATVELWGAPISAKPAPLAKLAWVKAGADGTYKFTRTLSQGYRFKVASEGVISAEKRVMVTQAPVFVVGSPSKGMLSLAVQGTPRGVGQAVVVEKWVGGKWVTAWKGTTGSNNQWRAMVKAPSKSAWSLRAFVQGYPANGINGGYSGTKKVTIK</sequence>
<keyword evidence="1" id="KW-0732">Signal</keyword>
<dbReference type="InterPro" id="IPR051171">
    <property type="entry name" value="CaCA"/>
</dbReference>
<keyword evidence="2" id="KW-0677">Repeat</keyword>
<gene>
    <name evidence="6" type="ORF">Afe05nite_69920</name>
</gene>
<dbReference type="InterPro" id="IPR038081">
    <property type="entry name" value="CalX-like_sf"/>
</dbReference>
<feature type="domain" description="Calx-beta" evidence="5">
    <location>
        <begin position="838"/>
        <end position="942"/>
    </location>
</feature>
<evidence type="ECO:0000259" key="5">
    <source>
        <dbReference type="SMART" id="SM00237"/>
    </source>
</evidence>
<keyword evidence="4" id="KW-0406">Ion transport</keyword>
<evidence type="ECO:0000313" key="7">
    <source>
        <dbReference type="Proteomes" id="UP000598174"/>
    </source>
</evidence>
<dbReference type="AlphaFoldDB" id="A0A919MPC2"/>
<reference evidence="6" key="1">
    <citation type="submission" date="2021-01" db="EMBL/GenBank/DDBJ databases">
        <title>Whole genome shotgun sequence of Actinoplanes ferrugineus NBRC 15555.</title>
        <authorList>
            <person name="Komaki H."/>
            <person name="Tamura T."/>
        </authorList>
    </citation>
    <scope>NUCLEOTIDE SEQUENCE</scope>
    <source>
        <strain evidence="6">NBRC 15555</strain>
    </source>
</reference>
<keyword evidence="3" id="KW-0106">Calcium</keyword>
<dbReference type="InterPro" id="IPR003644">
    <property type="entry name" value="Calx_beta"/>
</dbReference>
<evidence type="ECO:0000256" key="3">
    <source>
        <dbReference type="ARBA" id="ARBA00022837"/>
    </source>
</evidence>
<keyword evidence="4" id="KW-0813">Transport</keyword>
<dbReference type="SMART" id="SM00237">
    <property type="entry name" value="Calx_beta"/>
    <property type="match status" value="1"/>
</dbReference>
<dbReference type="PANTHER" id="PTHR11878:SF65">
    <property type="entry name" value="NA_CA-EXCHANGE PROTEIN, ISOFORM G"/>
    <property type="match status" value="1"/>
</dbReference>
<accession>A0A919MPC2</accession>
<dbReference type="Gene3D" id="2.60.40.2030">
    <property type="match status" value="3"/>
</dbReference>
<evidence type="ECO:0000313" key="6">
    <source>
        <dbReference type="EMBL" id="GIE15152.1"/>
    </source>
</evidence>
<dbReference type="GO" id="GO:0016020">
    <property type="term" value="C:membrane"/>
    <property type="evidence" value="ECO:0007669"/>
    <property type="project" value="InterPro"/>
</dbReference>
<dbReference type="Pfam" id="PF03160">
    <property type="entry name" value="Calx-beta"/>
    <property type="match status" value="4"/>
</dbReference>